<dbReference type="Gramene" id="CDY26514">
    <property type="protein sequence ID" value="CDY26514"/>
    <property type="gene ID" value="GSBRNA2T00035335001"/>
</dbReference>
<keyword evidence="8" id="KW-1185">Reference proteome</keyword>
<comment type="similarity">
    <text evidence="4">Belongs to the HSF family.</text>
</comment>
<name>A0A078GMT2_BRANA</name>
<keyword evidence="3" id="KW-0539">Nucleus</keyword>
<reference evidence="7" key="2">
    <citation type="submission" date="2014-06" db="EMBL/GenBank/DDBJ databases">
        <authorList>
            <person name="Genoscope - CEA"/>
        </authorList>
    </citation>
    <scope>NUCLEOTIDE SEQUENCE</scope>
</reference>
<feature type="domain" description="HSF-type DNA-binding" evidence="5">
    <location>
        <begin position="5"/>
        <end position="80"/>
    </location>
</feature>
<comment type="subcellular location">
    <subcellularLocation>
        <location evidence="1">Nucleus</location>
    </subcellularLocation>
</comment>
<evidence type="ECO:0000313" key="8">
    <source>
        <dbReference type="Proteomes" id="UP000028999"/>
    </source>
</evidence>
<sequence>MSWMGMSQFYAGVYEVVDDPSLDSIISWSKSNKSFVIWDSKELVFRDASATSCHSLSAIFVESEFAERRFVELISAPTADRSQGQAGLMSLPADQFLYTPNLGWVYGINGPKPVVRWALWRNVKFISNRRGVRVTGRSIDNGCEHRIDHASVDRSTRVENTRVLPTVMCAVAEEESLCYTGRSIDDGCERRIDHDSIDRSAGYDIDSIDRSVGWVIQHAIDRSLERKVGPKE</sequence>
<organism evidence="7 8">
    <name type="scientific">Brassica napus</name>
    <name type="common">Rape</name>
    <dbReference type="NCBI Taxonomy" id="3708"/>
    <lineage>
        <taxon>Eukaryota</taxon>
        <taxon>Viridiplantae</taxon>
        <taxon>Streptophyta</taxon>
        <taxon>Embryophyta</taxon>
        <taxon>Tracheophyta</taxon>
        <taxon>Spermatophyta</taxon>
        <taxon>Magnoliopsida</taxon>
        <taxon>eudicotyledons</taxon>
        <taxon>Gunneridae</taxon>
        <taxon>Pentapetalae</taxon>
        <taxon>rosids</taxon>
        <taxon>malvids</taxon>
        <taxon>Brassicales</taxon>
        <taxon>Brassicaceae</taxon>
        <taxon>Brassiceae</taxon>
        <taxon>Brassica</taxon>
    </lineage>
</organism>
<evidence type="ECO:0000256" key="3">
    <source>
        <dbReference type="ARBA" id="ARBA00023242"/>
    </source>
</evidence>
<dbReference type="GO" id="GO:0034605">
    <property type="term" value="P:cellular response to heat"/>
    <property type="evidence" value="ECO:0000318"/>
    <property type="project" value="GO_Central"/>
</dbReference>
<evidence type="ECO:0000259" key="5">
    <source>
        <dbReference type="SMART" id="SM00415"/>
    </source>
</evidence>
<dbReference type="Gene3D" id="1.10.10.10">
    <property type="entry name" value="Winged helix-like DNA-binding domain superfamily/Winged helix DNA-binding domain"/>
    <property type="match status" value="1"/>
</dbReference>
<evidence type="ECO:0000256" key="1">
    <source>
        <dbReference type="ARBA" id="ARBA00004123"/>
    </source>
</evidence>
<dbReference type="SMART" id="SM00415">
    <property type="entry name" value="HSF"/>
    <property type="match status" value="1"/>
</dbReference>
<evidence type="ECO:0000313" key="6">
    <source>
        <dbReference type="EMBL" id="CAF2073751.1"/>
    </source>
</evidence>
<dbReference type="Proteomes" id="UP001295469">
    <property type="component" value="Chromosome C01"/>
</dbReference>
<evidence type="ECO:0000313" key="7">
    <source>
        <dbReference type="EMBL" id="CDY26514.1"/>
    </source>
</evidence>
<dbReference type="InterPro" id="IPR000232">
    <property type="entry name" value="HSF_DNA-bd"/>
</dbReference>
<reference evidence="7 8" key="1">
    <citation type="journal article" date="2014" name="Science">
        <title>Plant genetics. Early allopolyploid evolution in the post-Neolithic Brassica napus oilseed genome.</title>
        <authorList>
            <person name="Chalhoub B."/>
            <person name="Denoeud F."/>
            <person name="Liu S."/>
            <person name="Parkin I.A."/>
            <person name="Tang H."/>
            <person name="Wang X."/>
            <person name="Chiquet J."/>
            <person name="Belcram H."/>
            <person name="Tong C."/>
            <person name="Samans B."/>
            <person name="Correa M."/>
            <person name="Da Silva C."/>
            <person name="Just J."/>
            <person name="Falentin C."/>
            <person name="Koh C.S."/>
            <person name="Le Clainche I."/>
            <person name="Bernard M."/>
            <person name="Bento P."/>
            <person name="Noel B."/>
            <person name="Labadie K."/>
            <person name="Alberti A."/>
            <person name="Charles M."/>
            <person name="Arnaud D."/>
            <person name="Guo H."/>
            <person name="Daviaud C."/>
            <person name="Alamery S."/>
            <person name="Jabbari K."/>
            <person name="Zhao M."/>
            <person name="Edger P.P."/>
            <person name="Chelaifa H."/>
            <person name="Tack D."/>
            <person name="Lassalle G."/>
            <person name="Mestiri I."/>
            <person name="Schnel N."/>
            <person name="Le Paslier M.C."/>
            <person name="Fan G."/>
            <person name="Renault V."/>
            <person name="Bayer P.E."/>
            <person name="Golicz A.A."/>
            <person name="Manoli S."/>
            <person name="Lee T.H."/>
            <person name="Thi V.H."/>
            <person name="Chalabi S."/>
            <person name="Hu Q."/>
            <person name="Fan C."/>
            <person name="Tollenaere R."/>
            <person name="Lu Y."/>
            <person name="Battail C."/>
            <person name="Shen J."/>
            <person name="Sidebottom C.H."/>
            <person name="Wang X."/>
            <person name="Canaguier A."/>
            <person name="Chauveau A."/>
            <person name="Berard A."/>
            <person name="Deniot G."/>
            <person name="Guan M."/>
            <person name="Liu Z."/>
            <person name="Sun F."/>
            <person name="Lim Y.P."/>
            <person name="Lyons E."/>
            <person name="Town C.D."/>
            <person name="Bancroft I."/>
            <person name="Wang X."/>
            <person name="Meng J."/>
            <person name="Ma J."/>
            <person name="Pires J.C."/>
            <person name="King G.J."/>
            <person name="Brunel D."/>
            <person name="Delourme R."/>
            <person name="Renard M."/>
            <person name="Aury J.M."/>
            <person name="Adams K.L."/>
            <person name="Batley J."/>
            <person name="Snowdon R.J."/>
            <person name="Tost J."/>
            <person name="Edwards D."/>
            <person name="Zhou Y."/>
            <person name="Hua W."/>
            <person name="Sharpe A.G."/>
            <person name="Paterson A.H."/>
            <person name="Guan C."/>
            <person name="Wincker P."/>
        </authorList>
    </citation>
    <scope>NUCLEOTIDE SEQUENCE [LARGE SCALE GENOMIC DNA]</scope>
    <source>
        <strain evidence="8">cv. Darmor-bzh</strain>
    </source>
</reference>
<dbReference type="PaxDb" id="3708-A0A078GMT2"/>
<dbReference type="AlphaFoldDB" id="A0A078GMT2"/>
<gene>
    <name evidence="7" type="primary">BnaC01g23850D</name>
    <name evidence="6" type="ORF">DARMORV10_C01P29680.1</name>
    <name evidence="7" type="ORF">GSBRNA2T00035335001</name>
</gene>
<evidence type="ECO:0000256" key="4">
    <source>
        <dbReference type="RuleBase" id="RU004020"/>
    </source>
</evidence>
<proteinExistence type="inferred from homology"/>
<dbReference type="InterPro" id="IPR036390">
    <property type="entry name" value="WH_DNA-bd_sf"/>
</dbReference>
<protein>
    <submittedName>
        <fullName evidence="6">(rape) hypothetical protein</fullName>
    </submittedName>
    <submittedName>
        <fullName evidence="7">BnaC01g23850D protein</fullName>
    </submittedName>
</protein>
<reference evidence="6" key="3">
    <citation type="submission" date="2021-01" db="EMBL/GenBank/DDBJ databases">
        <authorList>
            <consortium name="Genoscope - CEA"/>
            <person name="William W."/>
        </authorList>
    </citation>
    <scope>NUCLEOTIDE SEQUENCE</scope>
</reference>
<accession>A0A078GMT2</accession>
<dbReference type="Pfam" id="PF00447">
    <property type="entry name" value="HSF_DNA-bind"/>
    <property type="match status" value="1"/>
</dbReference>
<dbReference type="GO" id="GO:0003700">
    <property type="term" value="F:DNA-binding transcription factor activity"/>
    <property type="evidence" value="ECO:0000318"/>
    <property type="project" value="GO_Central"/>
</dbReference>
<dbReference type="GO" id="GO:0043565">
    <property type="term" value="F:sequence-specific DNA binding"/>
    <property type="evidence" value="ECO:0007669"/>
    <property type="project" value="InterPro"/>
</dbReference>
<dbReference type="InterPro" id="IPR036388">
    <property type="entry name" value="WH-like_DNA-bd_sf"/>
</dbReference>
<evidence type="ECO:0000256" key="2">
    <source>
        <dbReference type="ARBA" id="ARBA00023125"/>
    </source>
</evidence>
<keyword evidence="2" id="KW-0238">DNA-binding</keyword>
<dbReference type="STRING" id="3708.A0A078GMT2"/>
<dbReference type="GO" id="GO:0005634">
    <property type="term" value="C:nucleus"/>
    <property type="evidence" value="ECO:0000318"/>
    <property type="project" value="GO_Central"/>
</dbReference>
<dbReference type="SUPFAM" id="SSF46785">
    <property type="entry name" value="Winged helix' DNA-binding domain"/>
    <property type="match status" value="1"/>
</dbReference>
<dbReference type="EMBL" id="HG994365">
    <property type="protein sequence ID" value="CAF2073751.1"/>
    <property type="molecule type" value="Genomic_DNA"/>
</dbReference>
<dbReference type="EMBL" id="LK032191">
    <property type="protein sequence ID" value="CDY26514.1"/>
    <property type="molecule type" value="Genomic_DNA"/>
</dbReference>
<dbReference type="Proteomes" id="UP000028999">
    <property type="component" value="Unassembled WGS sequence"/>
</dbReference>